<dbReference type="InterPro" id="IPR015421">
    <property type="entry name" value="PyrdxlP-dep_Trfase_major"/>
</dbReference>
<dbReference type="AlphaFoldDB" id="A0A1X7LVJ9"/>
<dbReference type="PANTHER" id="PTHR43552:SF2">
    <property type="entry name" value="DIAMINOBUTYRATE--2-OXOGLUTARATE TRANSAMINASE"/>
    <property type="match status" value="1"/>
</dbReference>
<comment type="pathway">
    <text evidence="3 12">Amine and polyamine biosynthesis; ectoine biosynthesis; L-ectoine from L-aspartate 4-semialdehyde: step 1/3.</text>
</comment>
<evidence type="ECO:0000256" key="10">
    <source>
        <dbReference type="ARBA" id="ARBA00049111"/>
    </source>
</evidence>
<dbReference type="UniPathway" id="UPA00067">
    <property type="reaction ID" value="UER00121"/>
</dbReference>
<dbReference type="GO" id="GO:0047307">
    <property type="term" value="F:diaminobutyrate-pyruvate transaminase activity"/>
    <property type="evidence" value="ECO:0007669"/>
    <property type="project" value="InterPro"/>
</dbReference>
<name>A0A1X7LVJ9_9BACL</name>
<dbReference type="Pfam" id="PF00202">
    <property type="entry name" value="Aminotran_3"/>
    <property type="match status" value="1"/>
</dbReference>
<gene>
    <name evidence="13" type="ORF">SAMN06295960_4469</name>
</gene>
<keyword evidence="14" id="KW-1185">Reference proteome</keyword>
<evidence type="ECO:0000256" key="6">
    <source>
        <dbReference type="ARBA" id="ARBA00014798"/>
    </source>
</evidence>
<dbReference type="InterPro" id="IPR015424">
    <property type="entry name" value="PyrdxlP-dep_Trfase"/>
</dbReference>
<comment type="similarity">
    <text evidence="4 11">Belongs to the class-III pyridoxal-phosphate-dependent aminotransferase family.</text>
</comment>
<dbReference type="InterPro" id="IPR049704">
    <property type="entry name" value="Aminotrans_3_PPA_site"/>
</dbReference>
<proteinExistence type="inferred from homology"/>
<comment type="cofactor">
    <cofactor evidence="1 12">
        <name>pyridoxal 5'-phosphate</name>
        <dbReference type="ChEBI" id="CHEBI:597326"/>
    </cofactor>
</comment>
<evidence type="ECO:0000256" key="12">
    <source>
        <dbReference type="RuleBase" id="RU365034"/>
    </source>
</evidence>
<dbReference type="InterPro" id="IPR012773">
    <property type="entry name" value="Ectoine_EctB"/>
</dbReference>
<dbReference type="NCBIfam" id="TIGR00709">
    <property type="entry name" value="dat"/>
    <property type="match status" value="1"/>
</dbReference>
<protein>
    <recommendedName>
        <fullName evidence="6 12">Diaminobutyrate--2-oxoglutarate transaminase</fullName>
        <ecNumber evidence="5 12">2.6.1.76</ecNumber>
    </recommendedName>
    <alternativeName>
        <fullName evidence="12">DABA aminotransferase</fullName>
    </alternativeName>
</protein>
<dbReference type="Gene3D" id="3.40.640.10">
    <property type="entry name" value="Type I PLP-dependent aspartate aminotransferase-like (Major domain)"/>
    <property type="match status" value="1"/>
</dbReference>
<dbReference type="NCBIfam" id="TIGR02407">
    <property type="entry name" value="ectoine_ectB"/>
    <property type="match status" value="1"/>
</dbReference>
<evidence type="ECO:0000256" key="4">
    <source>
        <dbReference type="ARBA" id="ARBA00008954"/>
    </source>
</evidence>
<evidence type="ECO:0000313" key="14">
    <source>
        <dbReference type="Proteomes" id="UP000193834"/>
    </source>
</evidence>
<evidence type="ECO:0000313" key="13">
    <source>
        <dbReference type="EMBL" id="SMG57534.1"/>
    </source>
</evidence>
<keyword evidence="9 11" id="KW-0663">Pyridoxal phosphate</keyword>
<sequence>MKQTAMKQPKLDVFNQMESEVRSYCRSFQTVFNKASNALLWDKHHKAYIDFFAGAGALNYGHNNPRIREKLVQYLLEDGVTHSLDMATEAKERFLLQFNNLILKPRSMSYKVMFPGPTGTNAVESALKIARKVTGRTNIICFTNAFHGMSLGSLSATGNSFKRKGAGVTLGNTTFMPYDQYFGSSIDTAAMLEKMLDDPGSGIDKPAAVLLETLQGEGGLNSASQAWLQSIEKICRKHDMLLIVDDVQMGCGRTGSFFSFEDAKIEPDLICLSKSIGGYGLPMALTLIKPKYDQWEPGEHNGTFRGNNLGFVAASEALTYWSDPDFTSQISKKSKILHDFLARMAKTYPKEIQEVRGKGFIQGLAFVEPSHAGKLSAEAFERGVIMETSGPRDEVAKIMPPLTIEEKLLHEGLERIEEALQAMFSPAAAKGKVSVHA</sequence>
<evidence type="ECO:0000256" key="3">
    <source>
        <dbReference type="ARBA" id="ARBA00004946"/>
    </source>
</evidence>
<comment type="catalytic activity">
    <reaction evidence="10 12">
        <text>L-2,4-diaminobutanoate + 2-oxoglutarate = L-aspartate 4-semialdehyde + L-glutamate</text>
        <dbReference type="Rhea" id="RHEA:11160"/>
        <dbReference type="ChEBI" id="CHEBI:16810"/>
        <dbReference type="ChEBI" id="CHEBI:29985"/>
        <dbReference type="ChEBI" id="CHEBI:58761"/>
        <dbReference type="ChEBI" id="CHEBI:537519"/>
        <dbReference type="EC" id="2.6.1.76"/>
    </reaction>
</comment>
<dbReference type="InterPro" id="IPR015422">
    <property type="entry name" value="PyrdxlP-dep_Trfase_small"/>
</dbReference>
<dbReference type="PANTHER" id="PTHR43552">
    <property type="entry name" value="DIAMINOBUTYRATE--2-OXOGLUTARATE AMINOTRANSFERASE"/>
    <property type="match status" value="1"/>
</dbReference>
<dbReference type="PIRSF" id="PIRSF000521">
    <property type="entry name" value="Transaminase_4ab_Lys_Orn"/>
    <property type="match status" value="1"/>
</dbReference>
<organism evidence="13 14">
    <name type="scientific">Paenibacillus aquistagni</name>
    <dbReference type="NCBI Taxonomy" id="1852522"/>
    <lineage>
        <taxon>Bacteria</taxon>
        <taxon>Bacillati</taxon>
        <taxon>Bacillota</taxon>
        <taxon>Bacilli</taxon>
        <taxon>Bacillales</taxon>
        <taxon>Paenibacillaceae</taxon>
        <taxon>Paenibacillus</taxon>
    </lineage>
</organism>
<dbReference type="InterPro" id="IPR005814">
    <property type="entry name" value="Aminotrans_3"/>
</dbReference>
<evidence type="ECO:0000256" key="8">
    <source>
        <dbReference type="ARBA" id="ARBA00022679"/>
    </source>
</evidence>
<evidence type="ECO:0000256" key="1">
    <source>
        <dbReference type="ARBA" id="ARBA00001933"/>
    </source>
</evidence>
<evidence type="ECO:0000256" key="5">
    <source>
        <dbReference type="ARBA" id="ARBA00013155"/>
    </source>
</evidence>
<reference evidence="13 14" key="1">
    <citation type="submission" date="2017-04" db="EMBL/GenBank/DDBJ databases">
        <authorList>
            <person name="Afonso C.L."/>
            <person name="Miller P.J."/>
            <person name="Scott M.A."/>
            <person name="Spackman E."/>
            <person name="Goraichik I."/>
            <person name="Dimitrov K.M."/>
            <person name="Suarez D.L."/>
            <person name="Swayne D.E."/>
        </authorList>
    </citation>
    <scope>NUCLEOTIDE SEQUENCE [LARGE SCALE GENOMIC DNA]</scope>
    <source>
        <strain evidence="13 14">11</strain>
    </source>
</reference>
<dbReference type="PROSITE" id="PS00600">
    <property type="entry name" value="AA_TRANSFER_CLASS_3"/>
    <property type="match status" value="1"/>
</dbReference>
<dbReference type="GO" id="GO:0045303">
    <property type="term" value="F:diaminobutyrate-2-oxoglutarate transaminase activity"/>
    <property type="evidence" value="ECO:0007669"/>
    <property type="project" value="UniProtKB-EC"/>
</dbReference>
<dbReference type="STRING" id="1852522.SAMN06295960_4469"/>
<accession>A0A1X7LVJ9</accession>
<dbReference type="NCBIfam" id="NF006733">
    <property type="entry name" value="PRK09264.1"/>
    <property type="match status" value="1"/>
</dbReference>
<keyword evidence="8 12" id="KW-0808">Transferase</keyword>
<dbReference type="SUPFAM" id="SSF53383">
    <property type="entry name" value="PLP-dependent transferases"/>
    <property type="match status" value="1"/>
</dbReference>
<evidence type="ECO:0000256" key="11">
    <source>
        <dbReference type="RuleBase" id="RU003560"/>
    </source>
</evidence>
<dbReference type="Gene3D" id="3.90.1150.10">
    <property type="entry name" value="Aspartate Aminotransferase, domain 1"/>
    <property type="match status" value="1"/>
</dbReference>
<dbReference type="EMBL" id="FXAZ01000008">
    <property type="protein sequence ID" value="SMG57534.1"/>
    <property type="molecule type" value="Genomic_DNA"/>
</dbReference>
<evidence type="ECO:0000256" key="9">
    <source>
        <dbReference type="ARBA" id="ARBA00022898"/>
    </source>
</evidence>
<evidence type="ECO:0000256" key="7">
    <source>
        <dbReference type="ARBA" id="ARBA00022576"/>
    </source>
</evidence>
<dbReference type="GO" id="GO:0030170">
    <property type="term" value="F:pyridoxal phosphate binding"/>
    <property type="evidence" value="ECO:0007669"/>
    <property type="project" value="InterPro"/>
</dbReference>
<dbReference type="EC" id="2.6.1.76" evidence="5 12"/>
<keyword evidence="7 12" id="KW-0032">Aminotransferase</keyword>
<dbReference type="GO" id="GO:0019491">
    <property type="term" value="P:ectoine biosynthetic process"/>
    <property type="evidence" value="ECO:0007669"/>
    <property type="project" value="UniProtKB-UniPathway"/>
</dbReference>
<comment type="function">
    <text evidence="2 12">Catalyzes reversively the conversion of L-aspartate beta-semialdehyde (ASA) to L-2,4-diaminobutyrate (DABA) by transamination with L-glutamate.</text>
</comment>
<dbReference type="CDD" id="cd00610">
    <property type="entry name" value="OAT_like"/>
    <property type="match status" value="1"/>
</dbReference>
<evidence type="ECO:0000256" key="2">
    <source>
        <dbReference type="ARBA" id="ARBA00002189"/>
    </source>
</evidence>
<dbReference type="InterPro" id="IPR004637">
    <property type="entry name" value="Dat"/>
</dbReference>
<dbReference type="Proteomes" id="UP000193834">
    <property type="component" value="Unassembled WGS sequence"/>
</dbReference>